<keyword evidence="6" id="KW-1185">Reference proteome</keyword>
<dbReference type="SUPFAM" id="SSF81296">
    <property type="entry name" value="E set domains"/>
    <property type="match status" value="1"/>
</dbReference>
<organism evidence="6 7">
    <name type="scientific">Galendromus occidentalis</name>
    <name type="common">western predatory mite</name>
    <dbReference type="NCBI Taxonomy" id="34638"/>
    <lineage>
        <taxon>Eukaryota</taxon>
        <taxon>Metazoa</taxon>
        <taxon>Ecdysozoa</taxon>
        <taxon>Arthropoda</taxon>
        <taxon>Chelicerata</taxon>
        <taxon>Arachnida</taxon>
        <taxon>Acari</taxon>
        <taxon>Parasitiformes</taxon>
        <taxon>Mesostigmata</taxon>
        <taxon>Gamasina</taxon>
        <taxon>Phytoseioidea</taxon>
        <taxon>Phytoseiidae</taxon>
        <taxon>Typhlodrominae</taxon>
        <taxon>Galendromus</taxon>
    </lineage>
</organism>
<accession>A0AAJ6VWW9</accession>
<protein>
    <submittedName>
        <fullName evidence="7">Mite group 2 allergen Tyr p 2-like</fullName>
    </submittedName>
</protein>
<comment type="similarity">
    <text evidence="2">Belongs to the NPC2 family.</text>
</comment>
<evidence type="ECO:0000313" key="7">
    <source>
        <dbReference type="RefSeq" id="XP_003741573.1"/>
    </source>
</evidence>
<dbReference type="Pfam" id="PF02221">
    <property type="entry name" value="E1_DerP2_DerF2"/>
    <property type="match status" value="1"/>
</dbReference>
<dbReference type="GeneID" id="100900920"/>
<evidence type="ECO:0000256" key="1">
    <source>
        <dbReference type="ARBA" id="ARBA00004613"/>
    </source>
</evidence>
<reference evidence="7" key="1">
    <citation type="submission" date="2025-08" db="UniProtKB">
        <authorList>
            <consortium name="RefSeq"/>
        </authorList>
    </citation>
    <scope>IDENTIFICATION</scope>
</reference>
<feature type="chain" id="PRO_5042527761" evidence="4">
    <location>
        <begin position="17"/>
        <end position="145"/>
    </location>
</feature>
<dbReference type="SMART" id="SM00737">
    <property type="entry name" value="ML"/>
    <property type="match status" value="1"/>
</dbReference>
<sequence>MSRIILLSVLALAASAQRVVDVTPCDDSGNGTLIKFVITPCSTDPCELRKGTFVHFAFTYVADKFSETVNLSGTATGPFGIRLPIPGIDGDMCKVVACPVSEGATYTGALSLRIARIPISKTTVEMKVFGDAGLSACFVFPVTLV</sequence>
<feature type="signal peptide" evidence="4">
    <location>
        <begin position="1"/>
        <end position="16"/>
    </location>
</feature>
<keyword evidence="4" id="KW-0732">Signal</keyword>
<dbReference type="KEGG" id="goe:100900920"/>
<evidence type="ECO:0000259" key="5">
    <source>
        <dbReference type="SMART" id="SM00737"/>
    </source>
</evidence>
<dbReference type="GO" id="GO:0005576">
    <property type="term" value="C:extracellular region"/>
    <property type="evidence" value="ECO:0007669"/>
    <property type="project" value="UniProtKB-SubCell"/>
</dbReference>
<comment type="subcellular location">
    <subcellularLocation>
        <location evidence="1">Secreted</location>
    </subcellularLocation>
</comment>
<evidence type="ECO:0000256" key="2">
    <source>
        <dbReference type="ARBA" id="ARBA00006370"/>
    </source>
</evidence>
<dbReference type="Proteomes" id="UP000694867">
    <property type="component" value="Unplaced"/>
</dbReference>
<dbReference type="RefSeq" id="XP_003741573.1">
    <property type="nucleotide sequence ID" value="XM_003741525.1"/>
</dbReference>
<feature type="domain" description="MD-2-related lipid-recognition" evidence="5">
    <location>
        <begin position="22"/>
        <end position="142"/>
    </location>
</feature>
<evidence type="ECO:0000256" key="4">
    <source>
        <dbReference type="SAM" id="SignalP"/>
    </source>
</evidence>
<dbReference type="AlphaFoldDB" id="A0AAJ6VWW9"/>
<name>A0AAJ6VWW9_9ACAR</name>
<dbReference type="FunFam" id="2.60.40.770:FF:000001">
    <property type="entry name" value="NPC intracellular cholesterol transporter 2"/>
    <property type="match status" value="1"/>
</dbReference>
<evidence type="ECO:0000256" key="3">
    <source>
        <dbReference type="ARBA" id="ARBA00022525"/>
    </source>
</evidence>
<dbReference type="Gene3D" id="2.60.40.770">
    <property type="match status" value="1"/>
</dbReference>
<dbReference type="InterPro" id="IPR003172">
    <property type="entry name" value="ML_dom"/>
</dbReference>
<proteinExistence type="inferred from homology"/>
<evidence type="ECO:0000313" key="6">
    <source>
        <dbReference type="Proteomes" id="UP000694867"/>
    </source>
</evidence>
<dbReference type="InterPro" id="IPR014756">
    <property type="entry name" value="Ig_E-set"/>
</dbReference>
<gene>
    <name evidence="7" type="primary">LOC100900920</name>
</gene>
<keyword evidence="3" id="KW-0964">Secreted</keyword>